<name>A0A9N8DAF8_9STRA</name>
<evidence type="ECO:0000313" key="18">
    <source>
        <dbReference type="EMBL" id="CAB9497189.1"/>
    </source>
</evidence>
<feature type="chain" id="PRO_5040384779" description="guanylate cyclase" evidence="15">
    <location>
        <begin position="23"/>
        <end position="1250"/>
    </location>
</feature>
<feature type="compositionally biased region" description="Polar residues" evidence="13">
    <location>
        <begin position="705"/>
        <end position="721"/>
    </location>
</feature>
<keyword evidence="3" id="KW-0723">Serine/threonine-protein kinase</keyword>
<dbReference type="GO" id="GO:0001653">
    <property type="term" value="F:peptide receptor activity"/>
    <property type="evidence" value="ECO:0007669"/>
    <property type="project" value="TreeGrafter"/>
</dbReference>
<evidence type="ECO:0000256" key="11">
    <source>
        <dbReference type="PROSITE-ProRule" id="PRU00087"/>
    </source>
</evidence>
<feature type="region of interest" description="Disordered" evidence="13">
    <location>
        <begin position="705"/>
        <end position="736"/>
    </location>
</feature>
<evidence type="ECO:0000256" key="10">
    <source>
        <dbReference type="ARBA" id="ARBA00023293"/>
    </source>
</evidence>
<keyword evidence="19" id="KW-1185">Reference proteome</keyword>
<dbReference type="PANTHER" id="PTHR11920">
    <property type="entry name" value="GUANYLYL CYCLASE"/>
    <property type="match status" value="1"/>
</dbReference>
<feature type="domain" description="Protein kinase" evidence="16">
    <location>
        <begin position="632"/>
        <end position="973"/>
    </location>
</feature>
<evidence type="ECO:0000259" key="17">
    <source>
        <dbReference type="PROSITE" id="PS50125"/>
    </source>
</evidence>
<dbReference type="EC" id="4.6.1.2" evidence="2"/>
<organism evidence="18 19">
    <name type="scientific">Seminavis robusta</name>
    <dbReference type="NCBI Taxonomy" id="568900"/>
    <lineage>
        <taxon>Eukaryota</taxon>
        <taxon>Sar</taxon>
        <taxon>Stramenopiles</taxon>
        <taxon>Ochrophyta</taxon>
        <taxon>Bacillariophyta</taxon>
        <taxon>Bacillariophyceae</taxon>
        <taxon>Bacillariophycidae</taxon>
        <taxon>Naviculales</taxon>
        <taxon>Naviculaceae</taxon>
        <taxon>Seminavis</taxon>
    </lineage>
</organism>
<evidence type="ECO:0000256" key="7">
    <source>
        <dbReference type="ARBA" id="ARBA00022989"/>
    </source>
</evidence>
<dbReference type="Pfam" id="PF12974">
    <property type="entry name" value="Phosphonate-bd"/>
    <property type="match status" value="1"/>
</dbReference>
<dbReference type="SUPFAM" id="SSF53850">
    <property type="entry name" value="Periplasmic binding protein-like II"/>
    <property type="match status" value="1"/>
</dbReference>
<dbReference type="PANTHER" id="PTHR11920:SF335">
    <property type="entry name" value="GUANYLATE CYCLASE"/>
    <property type="match status" value="1"/>
</dbReference>
<feature type="transmembrane region" description="Helical" evidence="14">
    <location>
        <begin position="588"/>
        <end position="611"/>
    </location>
</feature>
<keyword evidence="9" id="KW-0456">Lyase</keyword>
<dbReference type="Gene3D" id="3.30.70.1230">
    <property type="entry name" value="Nucleotide cyclase"/>
    <property type="match status" value="1"/>
</dbReference>
<dbReference type="Gene3D" id="3.40.190.10">
    <property type="entry name" value="Periplasmic binding protein-like II"/>
    <property type="match status" value="1"/>
</dbReference>
<dbReference type="PROSITE" id="PS50194">
    <property type="entry name" value="FILAMIN_REPEAT"/>
    <property type="match status" value="1"/>
</dbReference>
<dbReference type="PROSITE" id="PS50011">
    <property type="entry name" value="PROTEIN_KINASE_DOM"/>
    <property type="match status" value="1"/>
</dbReference>
<dbReference type="SUPFAM" id="SSF56112">
    <property type="entry name" value="Protein kinase-like (PK-like)"/>
    <property type="match status" value="1"/>
</dbReference>
<evidence type="ECO:0000256" key="15">
    <source>
        <dbReference type="SAM" id="SignalP"/>
    </source>
</evidence>
<dbReference type="InterPro" id="IPR029787">
    <property type="entry name" value="Nucleotide_cyclase"/>
</dbReference>
<keyword evidence="4 14" id="KW-0812">Transmembrane</keyword>
<evidence type="ECO:0000256" key="8">
    <source>
        <dbReference type="ARBA" id="ARBA00023136"/>
    </source>
</evidence>
<dbReference type="EMBL" id="CAICTM010000015">
    <property type="protein sequence ID" value="CAB9497189.1"/>
    <property type="molecule type" value="Genomic_DNA"/>
</dbReference>
<accession>A0A9N8DAF8</accession>
<dbReference type="InterPro" id="IPR017441">
    <property type="entry name" value="Protein_kinase_ATP_BS"/>
</dbReference>
<dbReference type="GO" id="GO:0004674">
    <property type="term" value="F:protein serine/threonine kinase activity"/>
    <property type="evidence" value="ECO:0007669"/>
    <property type="project" value="UniProtKB-KW"/>
</dbReference>
<sequence>MMMKHLLFLPLTSLFIAAPTLAQNESTCQVPKPNLQVVGNETTIEYLMGGVGWTSGLADYLTARIGHQFDPPVSFAHTSANKYLKTPADEAPALGFDFIFQNAYVVSCVESEVQAVPLVSMVSAKQEFDGELIKATQIGAVLYTLKNRTDIQTLDDIKGRKVGTNQITNLATHLCYGVLLKHGIHHLQDPQQVVYFKNSNSALEALLEGKVDVACGATATLDYFMTDDGTSARSKVKILSPRQTTIVTSDGEEKDFPFAHTSELVPAYQFAAFPHVPTPVQVKIQQEFMDLGDYAAVAPSLIECREARGCFENNTACLEDCFRELPPGSIKNCDTTPQLALDAYEAMNGRMVTFDKPRNNFRVRDIQEMTGFLNKENPAKPECVRMSNIVDAVTCPPGHFARSSLEIQQECNASGLECFDRDCICNPCVKAFEVDFFPVYEDDKEDNRTTASGSGNGCSKFALCGRIHQEHRLSFRAIDNKKRSNATMSGVFLLEDETEEPFSFVKVEHFDGTYDFNVDLVASRMTAGQKTIKIRIDDEEIPESPFRIVVLKRDCVADTGDANQVPDDYGECVCKSGTVDLFNKCTPLAILVPCIVVPVLVIFLLAVWLYVRHHRAKADSVWKVDPSEIHFDDPPQILGRGTFGLVVLAEFRGTRVACKRALPPTKEPRGRSSSLLGSTVDVGSEHRFRSSSVLGSPVDLESGQFVSKSNGSGQFRDSNVSLAGPGKMSKGSGFESTSSATLKSNGVFGRTVKAAKMKDEFVKEMRLLSKLRHPSITTVMGAVLSSGTEPMMIMEYMHFGSLYDLLHNECIELEGEVLLGMLQDVVSGIRFLHSSDPLILHGDLKSHNILVDSKFKAKVADFGLSTRKSALSKDKVRGTPYWMAPELLRRETTNNKETDIYAMGIVIFEVFSRQDPYAGEEYDQVLRQVADKKTSKRPHVPKNCPSEVTNLMKACLREDPSHRPTATELDISFRTLDAANMKTFDEASAQKRKTDSARTDILLEDIFPPHIAQALKEGRKVEPETHEEVTIVFSDIVGYTDMSSSMPATKVSDLLDRLYNAFDSLCERLDIFKVETIGDAYMTVTNLVKPQPDHASLAAKFAIEAMRVASTVPIDVDNPSAGFVQLRMGFHSGPVVTHVVGTRNRRYSLIGDTVNTSSRMESNSKPGRILCSESTHRLLSKDHSDFRVLERGVIAVKGKGEMRTFWVEPRDGTELSERPEQPLRASKVTFKDHTSVTSTLKDHSSSSIDV</sequence>
<gene>
    <name evidence="18" type="ORF">SEMRO_15_G011420.1</name>
</gene>
<feature type="compositionally biased region" description="Basic and acidic residues" evidence="13">
    <location>
        <begin position="1211"/>
        <end position="1221"/>
    </location>
</feature>
<dbReference type="InterPro" id="IPR000719">
    <property type="entry name" value="Prot_kinase_dom"/>
</dbReference>
<dbReference type="InterPro" id="IPR008271">
    <property type="entry name" value="Ser/Thr_kinase_AS"/>
</dbReference>
<keyword evidence="6 12" id="KW-0067">ATP-binding</keyword>
<dbReference type="Gene3D" id="1.10.510.10">
    <property type="entry name" value="Transferase(Phosphotransferase) domain 1"/>
    <property type="match status" value="1"/>
</dbReference>
<keyword evidence="5 12" id="KW-0547">Nucleotide-binding</keyword>
<keyword evidence="15" id="KW-0732">Signal</keyword>
<dbReference type="GO" id="GO:0035556">
    <property type="term" value="P:intracellular signal transduction"/>
    <property type="evidence" value="ECO:0007669"/>
    <property type="project" value="InterPro"/>
</dbReference>
<dbReference type="GO" id="GO:0007168">
    <property type="term" value="P:receptor guanylyl cyclase signaling pathway"/>
    <property type="evidence" value="ECO:0007669"/>
    <property type="project" value="TreeGrafter"/>
</dbReference>
<evidence type="ECO:0000256" key="13">
    <source>
        <dbReference type="SAM" id="MobiDB-lite"/>
    </source>
</evidence>
<keyword evidence="18" id="KW-0808">Transferase</keyword>
<proteinExistence type="predicted"/>
<dbReference type="PROSITE" id="PS00108">
    <property type="entry name" value="PROTEIN_KINASE_ST"/>
    <property type="match status" value="1"/>
</dbReference>
<reference evidence="18" key="1">
    <citation type="submission" date="2020-06" db="EMBL/GenBank/DDBJ databases">
        <authorList>
            <consortium name="Plant Systems Biology data submission"/>
        </authorList>
    </citation>
    <scope>NUCLEOTIDE SEQUENCE</scope>
    <source>
        <strain evidence="18">D6</strain>
    </source>
</reference>
<keyword evidence="7 14" id="KW-1133">Transmembrane helix</keyword>
<dbReference type="InterPro" id="IPR011009">
    <property type="entry name" value="Kinase-like_dom_sf"/>
</dbReference>
<comment type="caution">
    <text evidence="18">The sequence shown here is derived from an EMBL/GenBank/DDBJ whole genome shotgun (WGS) entry which is preliminary data.</text>
</comment>
<feature type="binding site" evidence="12">
    <location>
        <position position="659"/>
    </location>
    <ligand>
        <name>ATP</name>
        <dbReference type="ChEBI" id="CHEBI:30616"/>
    </ligand>
</feature>
<keyword evidence="10" id="KW-0141">cGMP biosynthesis</keyword>
<dbReference type="AlphaFoldDB" id="A0A9N8DAF8"/>
<dbReference type="Pfam" id="PF07714">
    <property type="entry name" value="PK_Tyr_Ser-Thr"/>
    <property type="match status" value="1"/>
</dbReference>
<evidence type="ECO:0000256" key="6">
    <source>
        <dbReference type="ARBA" id="ARBA00022840"/>
    </source>
</evidence>
<evidence type="ECO:0000256" key="3">
    <source>
        <dbReference type="ARBA" id="ARBA00022527"/>
    </source>
</evidence>
<evidence type="ECO:0000313" key="19">
    <source>
        <dbReference type="Proteomes" id="UP001153069"/>
    </source>
</evidence>
<evidence type="ECO:0000256" key="4">
    <source>
        <dbReference type="ARBA" id="ARBA00022692"/>
    </source>
</evidence>
<evidence type="ECO:0000256" key="2">
    <source>
        <dbReference type="ARBA" id="ARBA00012202"/>
    </source>
</evidence>
<comment type="subcellular location">
    <subcellularLocation>
        <location evidence="1">Membrane</location>
        <topology evidence="1">Single-pass membrane protein</topology>
    </subcellularLocation>
</comment>
<dbReference type="OrthoDB" id="1890790at2759"/>
<evidence type="ECO:0000256" key="5">
    <source>
        <dbReference type="ARBA" id="ARBA00022741"/>
    </source>
</evidence>
<dbReference type="GO" id="GO:0004383">
    <property type="term" value="F:guanylate cyclase activity"/>
    <property type="evidence" value="ECO:0007669"/>
    <property type="project" value="UniProtKB-EC"/>
</dbReference>
<dbReference type="Proteomes" id="UP001153069">
    <property type="component" value="Unassembled WGS sequence"/>
</dbReference>
<feature type="region of interest" description="Disordered" evidence="13">
    <location>
        <begin position="1211"/>
        <end position="1250"/>
    </location>
</feature>
<dbReference type="SMART" id="SM00220">
    <property type="entry name" value="S_TKc"/>
    <property type="match status" value="1"/>
</dbReference>
<dbReference type="CDD" id="cd07302">
    <property type="entry name" value="CHD"/>
    <property type="match status" value="1"/>
</dbReference>
<dbReference type="Pfam" id="PF00211">
    <property type="entry name" value="Guanylate_cyc"/>
    <property type="match status" value="1"/>
</dbReference>
<protein>
    <recommendedName>
        <fullName evidence="2">guanylate cyclase</fullName>
        <ecNumber evidence="2">4.6.1.2</ecNumber>
    </recommendedName>
</protein>
<keyword evidence="8 14" id="KW-0472">Membrane</keyword>
<dbReference type="InterPro" id="IPR017868">
    <property type="entry name" value="Filamin/ABP280_repeat-like"/>
</dbReference>
<feature type="domain" description="Guanylate cyclase" evidence="17">
    <location>
        <begin position="1030"/>
        <end position="1161"/>
    </location>
</feature>
<evidence type="ECO:0000259" key="16">
    <source>
        <dbReference type="PROSITE" id="PS50011"/>
    </source>
</evidence>
<evidence type="ECO:0000256" key="14">
    <source>
        <dbReference type="SAM" id="Phobius"/>
    </source>
</evidence>
<dbReference type="GO" id="GO:0005524">
    <property type="term" value="F:ATP binding"/>
    <property type="evidence" value="ECO:0007669"/>
    <property type="project" value="UniProtKB-UniRule"/>
</dbReference>
<feature type="repeat" description="Filamin" evidence="11">
    <location>
        <begin position="528"/>
        <end position="550"/>
    </location>
</feature>
<feature type="compositionally biased region" description="Basic and acidic residues" evidence="13">
    <location>
        <begin position="1229"/>
        <end position="1244"/>
    </location>
</feature>
<evidence type="ECO:0000256" key="9">
    <source>
        <dbReference type="ARBA" id="ARBA00023239"/>
    </source>
</evidence>
<dbReference type="PROSITE" id="PS00107">
    <property type="entry name" value="PROTEIN_KINASE_ATP"/>
    <property type="match status" value="1"/>
</dbReference>
<dbReference type="InterPro" id="IPR001245">
    <property type="entry name" value="Ser-Thr/Tyr_kinase_cat_dom"/>
</dbReference>
<dbReference type="PRINTS" id="PR00109">
    <property type="entry name" value="TYRKINASE"/>
</dbReference>
<evidence type="ECO:0000256" key="12">
    <source>
        <dbReference type="PROSITE-ProRule" id="PRU10141"/>
    </source>
</evidence>
<dbReference type="SMART" id="SM00044">
    <property type="entry name" value="CYCc"/>
    <property type="match status" value="1"/>
</dbReference>
<dbReference type="GO" id="GO:0004016">
    <property type="term" value="F:adenylate cyclase activity"/>
    <property type="evidence" value="ECO:0007669"/>
    <property type="project" value="TreeGrafter"/>
</dbReference>
<dbReference type="GO" id="GO:0005886">
    <property type="term" value="C:plasma membrane"/>
    <property type="evidence" value="ECO:0007669"/>
    <property type="project" value="TreeGrafter"/>
</dbReference>
<keyword evidence="18" id="KW-0418">Kinase</keyword>
<evidence type="ECO:0000256" key="1">
    <source>
        <dbReference type="ARBA" id="ARBA00004167"/>
    </source>
</evidence>
<dbReference type="InterPro" id="IPR001054">
    <property type="entry name" value="A/G_cyclase"/>
</dbReference>
<dbReference type="PROSITE" id="PS50125">
    <property type="entry name" value="GUANYLATE_CYCLASE_2"/>
    <property type="match status" value="1"/>
</dbReference>
<dbReference type="InterPro" id="IPR050401">
    <property type="entry name" value="Cyclic_nucleotide_synthase"/>
</dbReference>
<dbReference type="SUPFAM" id="SSF55073">
    <property type="entry name" value="Nucleotide cyclase"/>
    <property type="match status" value="1"/>
</dbReference>
<feature type="signal peptide" evidence="15">
    <location>
        <begin position="1"/>
        <end position="22"/>
    </location>
</feature>